<comment type="subcellular location">
    <subcellularLocation>
        <location evidence="1">Cell membrane</location>
        <topology evidence="1">Multi-pass membrane protein</topology>
    </subcellularLocation>
</comment>
<organism evidence="10 11">
    <name type="scientific">Rhodospira trueperi</name>
    <dbReference type="NCBI Taxonomy" id="69960"/>
    <lineage>
        <taxon>Bacteria</taxon>
        <taxon>Pseudomonadati</taxon>
        <taxon>Pseudomonadota</taxon>
        <taxon>Alphaproteobacteria</taxon>
        <taxon>Rhodospirillales</taxon>
        <taxon>Rhodospirillaceae</taxon>
        <taxon>Rhodospira</taxon>
    </lineage>
</organism>
<dbReference type="GO" id="GO:0005886">
    <property type="term" value="C:plasma membrane"/>
    <property type="evidence" value="ECO:0007669"/>
    <property type="project" value="UniProtKB-SubCell"/>
</dbReference>
<dbReference type="InterPro" id="IPR001851">
    <property type="entry name" value="ABC_transp_permease"/>
</dbReference>
<protein>
    <submittedName>
        <fullName evidence="10">Branched-chain amino acid transport system permease protein</fullName>
    </submittedName>
</protein>
<gene>
    <name evidence="10" type="ORF">SAMN05421720_11483</name>
</gene>
<dbReference type="Proteomes" id="UP000199412">
    <property type="component" value="Unassembled WGS sequence"/>
</dbReference>
<reference evidence="10 11" key="1">
    <citation type="submission" date="2016-10" db="EMBL/GenBank/DDBJ databases">
        <authorList>
            <person name="de Groot N.N."/>
        </authorList>
    </citation>
    <scope>NUCLEOTIDE SEQUENCE [LARGE SCALE GENOMIC DNA]</scope>
    <source>
        <strain evidence="10 11">ATCC 700224</strain>
    </source>
</reference>
<name>A0A1G7GGD0_9PROT</name>
<dbReference type="CDD" id="cd06582">
    <property type="entry name" value="TM_PBP1_LivH_like"/>
    <property type="match status" value="1"/>
</dbReference>
<evidence type="ECO:0000256" key="2">
    <source>
        <dbReference type="ARBA" id="ARBA00022448"/>
    </source>
</evidence>
<dbReference type="GO" id="GO:0006865">
    <property type="term" value="P:amino acid transport"/>
    <property type="evidence" value="ECO:0007669"/>
    <property type="project" value="UniProtKB-KW"/>
</dbReference>
<evidence type="ECO:0000313" key="11">
    <source>
        <dbReference type="Proteomes" id="UP000199412"/>
    </source>
</evidence>
<evidence type="ECO:0000256" key="4">
    <source>
        <dbReference type="ARBA" id="ARBA00022692"/>
    </source>
</evidence>
<dbReference type="PANTHER" id="PTHR11795">
    <property type="entry name" value="BRANCHED-CHAIN AMINO ACID TRANSPORT SYSTEM PERMEASE PROTEIN LIVH"/>
    <property type="match status" value="1"/>
</dbReference>
<feature type="transmembrane region" description="Helical" evidence="9">
    <location>
        <begin position="262"/>
        <end position="283"/>
    </location>
</feature>
<dbReference type="GO" id="GO:0022857">
    <property type="term" value="F:transmembrane transporter activity"/>
    <property type="evidence" value="ECO:0007669"/>
    <property type="project" value="InterPro"/>
</dbReference>
<dbReference type="AlphaFoldDB" id="A0A1G7GGD0"/>
<keyword evidence="11" id="KW-1185">Reference proteome</keyword>
<feature type="transmembrane region" description="Helical" evidence="9">
    <location>
        <begin position="221"/>
        <end position="250"/>
    </location>
</feature>
<keyword evidence="3" id="KW-1003">Cell membrane</keyword>
<feature type="transmembrane region" description="Helical" evidence="9">
    <location>
        <begin position="33"/>
        <end position="52"/>
    </location>
</feature>
<dbReference type="InterPro" id="IPR052157">
    <property type="entry name" value="BCAA_transport_permease"/>
</dbReference>
<comment type="similarity">
    <text evidence="8">Belongs to the binding-protein-dependent transport system permease family. LivHM subfamily.</text>
</comment>
<evidence type="ECO:0000256" key="6">
    <source>
        <dbReference type="ARBA" id="ARBA00022989"/>
    </source>
</evidence>
<dbReference type="EMBL" id="FNAP01000014">
    <property type="protein sequence ID" value="SDE87069.1"/>
    <property type="molecule type" value="Genomic_DNA"/>
</dbReference>
<evidence type="ECO:0000313" key="10">
    <source>
        <dbReference type="EMBL" id="SDE87069.1"/>
    </source>
</evidence>
<feature type="transmembrane region" description="Helical" evidence="9">
    <location>
        <begin position="6"/>
        <end position="26"/>
    </location>
</feature>
<feature type="transmembrane region" description="Helical" evidence="9">
    <location>
        <begin position="92"/>
        <end position="115"/>
    </location>
</feature>
<keyword evidence="6 9" id="KW-1133">Transmembrane helix</keyword>
<accession>A0A1G7GGD0</accession>
<proteinExistence type="inferred from homology"/>
<keyword evidence="5" id="KW-0029">Amino-acid transport</keyword>
<sequence length="289" mass="30302">MLWLQLAITGLQVGALYALTAVGFSLIFGCTRIFHFAHGATFVLAAYVFYYVESQGYGTAAGVLAASVAAVGFGVLMDRLVYAPIQRHEGSFFTVFVASFGIGIAVQNLVGMVFGRSFVTVTTPLSRSVEVLDGVYVSPLAWIAVACAGVFFLGLWFFLRRTNLGTGLRALADNPELIRVFGLSPRLLSTYAFALGSFLVVPAAVITGATAGLNPALGHHVMLISLAATIVGGIGSIGGALVAGFGLGLAESLALLQFDSQWTEAVTFAILFLFILLRPSGLFGRAATS</sequence>
<keyword evidence="7 9" id="KW-0472">Membrane</keyword>
<dbReference type="OrthoDB" id="9807115at2"/>
<evidence type="ECO:0000256" key="9">
    <source>
        <dbReference type="SAM" id="Phobius"/>
    </source>
</evidence>
<dbReference type="RefSeq" id="WP_092787679.1">
    <property type="nucleotide sequence ID" value="NZ_FNAP01000014.1"/>
</dbReference>
<feature type="transmembrane region" description="Helical" evidence="9">
    <location>
        <begin position="135"/>
        <end position="159"/>
    </location>
</feature>
<dbReference type="STRING" id="69960.SAMN05421720_11483"/>
<evidence type="ECO:0000256" key="7">
    <source>
        <dbReference type="ARBA" id="ARBA00023136"/>
    </source>
</evidence>
<feature type="transmembrane region" description="Helical" evidence="9">
    <location>
        <begin position="188"/>
        <end position="209"/>
    </location>
</feature>
<evidence type="ECO:0000256" key="8">
    <source>
        <dbReference type="ARBA" id="ARBA00037998"/>
    </source>
</evidence>
<feature type="transmembrane region" description="Helical" evidence="9">
    <location>
        <begin position="58"/>
        <end position="80"/>
    </location>
</feature>
<keyword evidence="2" id="KW-0813">Transport</keyword>
<dbReference type="PANTHER" id="PTHR11795:SF452">
    <property type="entry name" value="ABC TRANSPORTER PERMEASE PROTEIN"/>
    <property type="match status" value="1"/>
</dbReference>
<evidence type="ECO:0000256" key="3">
    <source>
        <dbReference type="ARBA" id="ARBA00022475"/>
    </source>
</evidence>
<keyword evidence="4 9" id="KW-0812">Transmembrane</keyword>
<evidence type="ECO:0000256" key="1">
    <source>
        <dbReference type="ARBA" id="ARBA00004651"/>
    </source>
</evidence>
<evidence type="ECO:0000256" key="5">
    <source>
        <dbReference type="ARBA" id="ARBA00022970"/>
    </source>
</evidence>
<dbReference type="Pfam" id="PF02653">
    <property type="entry name" value="BPD_transp_2"/>
    <property type="match status" value="1"/>
</dbReference>